<dbReference type="EMBL" id="SNRW01008963">
    <property type="protein sequence ID" value="KAA6378724.1"/>
    <property type="molecule type" value="Genomic_DNA"/>
</dbReference>
<feature type="compositionally biased region" description="Polar residues" evidence="1">
    <location>
        <begin position="359"/>
        <end position="369"/>
    </location>
</feature>
<gene>
    <name evidence="2" type="ORF">EZS28_025751</name>
</gene>
<accession>A0A5J4V8B3</accession>
<feature type="region of interest" description="Disordered" evidence="1">
    <location>
        <begin position="346"/>
        <end position="380"/>
    </location>
</feature>
<feature type="compositionally biased region" description="Polar residues" evidence="1">
    <location>
        <begin position="193"/>
        <end position="210"/>
    </location>
</feature>
<reference evidence="2 3" key="1">
    <citation type="submission" date="2019-03" db="EMBL/GenBank/DDBJ databases">
        <title>Single cell metagenomics reveals metabolic interactions within the superorganism composed of flagellate Streblomastix strix and complex community of Bacteroidetes bacteria on its surface.</title>
        <authorList>
            <person name="Treitli S.C."/>
            <person name="Kolisko M."/>
            <person name="Husnik F."/>
            <person name="Keeling P."/>
            <person name="Hampl V."/>
        </authorList>
    </citation>
    <scope>NUCLEOTIDE SEQUENCE [LARGE SCALE GENOMIC DNA]</scope>
    <source>
        <strain evidence="2">ST1C</strain>
    </source>
</reference>
<dbReference type="Proteomes" id="UP000324800">
    <property type="component" value="Unassembled WGS sequence"/>
</dbReference>
<dbReference type="AlphaFoldDB" id="A0A5J4V8B3"/>
<feature type="region of interest" description="Disordered" evidence="1">
    <location>
        <begin position="403"/>
        <end position="426"/>
    </location>
</feature>
<feature type="compositionally biased region" description="Basic and acidic residues" evidence="1">
    <location>
        <begin position="346"/>
        <end position="356"/>
    </location>
</feature>
<feature type="compositionally biased region" description="Basic and acidic residues" evidence="1">
    <location>
        <begin position="370"/>
        <end position="380"/>
    </location>
</feature>
<name>A0A5J4V8B3_9EUKA</name>
<protein>
    <submittedName>
        <fullName evidence="2">Uncharacterized protein</fullName>
    </submittedName>
</protein>
<evidence type="ECO:0000313" key="3">
    <source>
        <dbReference type="Proteomes" id="UP000324800"/>
    </source>
</evidence>
<feature type="compositionally biased region" description="Low complexity" evidence="1">
    <location>
        <begin position="174"/>
        <end position="192"/>
    </location>
</feature>
<evidence type="ECO:0000256" key="1">
    <source>
        <dbReference type="SAM" id="MobiDB-lite"/>
    </source>
</evidence>
<feature type="region of interest" description="Disordered" evidence="1">
    <location>
        <begin position="154"/>
        <end position="210"/>
    </location>
</feature>
<organism evidence="2 3">
    <name type="scientific">Streblomastix strix</name>
    <dbReference type="NCBI Taxonomy" id="222440"/>
    <lineage>
        <taxon>Eukaryota</taxon>
        <taxon>Metamonada</taxon>
        <taxon>Preaxostyla</taxon>
        <taxon>Oxymonadida</taxon>
        <taxon>Streblomastigidae</taxon>
        <taxon>Streblomastix</taxon>
    </lineage>
</organism>
<sequence length="426" mass="48858">QLHELENDEDAFEQIPSTEDAQTRLALAIFKTKTRMKPPKRNRDGSLQNLILTGASITKYIIDKLQLPATLDKDIQQHNTAQNDEKGQAHDDDDSDDILDRIAKRVLELQEQRELDKISLNQQQKQASGAPNAFQGALPTLPTAGFQQLSPYLSHIYPPMQPDDLQQRPSSKIQTQEQLQTQAQLQTTATLQNESQQNISPIQLASTSNSRPMDISEMLATIKQQEAVDKDTDADLAKLVQSYLRVDKASYNSLRYKDRSNFETELWKYKWLRQSAWKLQYVRGGQSTEEHTEFCDRLIQSLIALQSTLLVTLHTYMQQKTVGPHLLHAFKICLWATDDAQTIRESHNLSGPDKELISSGRQKPQQVLSKETRDNLNENDSKKLAESLDQLLKKLPIQYQNKAVGQYNNRQKKNAWWEKNRNKDNK</sequence>
<feature type="non-terminal residue" evidence="2">
    <location>
        <position position="1"/>
    </location>
</feature>
<evidence type="ECO:0000313" key="2">
    <source>
        <dbReference type="EMBL" id="KAA6378724.1"/>
    </source>
</evidence>
<proteinExistence type="predicted"/>
<comment type="caution">
    <text evidence="2">The sequence shown here is derived from an EMBL/GenBank/DDBJ whole genome shotgun (WGS) entry which is preliminary data.</text>
</comment>
<feature type="compositionally biased region" description="Basic and acidic residues" evidence="1">
    <location>
        <begin position="415"/>
        <end position="426"/>
    </location>
</feature>